<dbReference type="InterPro" id="IPR041371">
    <property type="entry name" value="GH92_N"/>
</dbReference>
<proteinExistence type="predicted"/>
<dbReference type="RefSeq" id="WP_377128495.1">
    <property type="nucleotide sequence ID" value="NZ_JBHUON010000016.1"/>
</dbReference>
<dbReference type="InterPro" id="IPR050883">
    <property type="entry name" value="PNGase"/>
</dbReference>
<dbReference type="NCBIfam" id="TIGR01180">
    <property type="entry name" value="aman2_put"/>
    <property type="match status" value="1"/>
</dbReference>
<organism evidence="7 8">
    <name type="scientific">Mucilaginibacter antarcticus</name>
    <dbReference type="NCBI Taxonomy" id="1855725"/>
    <lineage>
        <taxon>Bacteria</taxon>
        <taxon>Pseudomonadati</taxon>
        <taxon>Bacteroidota</taxon>
        <taxon>Sphingobacteriia</taxon>
        <taxon>Sphingobacteriales</taxon>
        <taxon>Sphingobacteriaceae</taxon>
        <taxon>Mucilaginibacter</taxon>
    </lineage>
</organism>
<protein>
    <submittedName>
        <fullName evidence="7">GH92 family glycosyl hydrolase</fullName>
        <ecNumber evidence="7">3.2.1.-</ecNumber>
    </submittedName>
</protein>
<sequence length="749" mass="84918">MKFHQYLLALLMLLSCMNNDTIAQQKAKVNALTPLDYVDPTIGGSGIVLQPTRPLVHLPNSMLRVFPMKQDELDDQVMFFPLNVVSHRVEYAFSFLPIKGKQDDTFWGKRITIASQKSSPYYYQFEDEDTGMITEYTTAAKSGFFRVDFKDNNNNYLRLGLNGGNGNVQQLDKHSFTGTEEVTGLKVYLYAETDQDITDLKVQDKNNHRLLARFSTASVKFKYAISYISIAQAKASLQREIPGWDFVAIKKQAKAIWDGKMNQITLKGGTNAQKRTFYTSLYRTYERMVDINEYGQYYSMYDKQVHKSTEPFFVDNWIWDMYIAAEPLHTILNPKQEEKKINSYIDMYKQGGWMPAFALATGDWPAMTGNHAASWMADALAKGLKFDVKTAYKGLKKNSLEGTLLPWRNGPATAIDSFYNAHGYLYSSRPEERGSKDGVEMDKWWEGRGNEGVSITLEWSVCDWSIAQLANAAGYPQDKEKFLKRAGWYSNVYNTKEGFVWPKDKKGDWIYPYNTKLLGREYVTENNSYTYNWTPRHDLKGLFELMGGRQKAEAKLDQLFREDLSLSKFHFWLNQPDASGMVGQFVMGNEPSYHIPYLYNYLGAPWKTQKRIRMLIDTWYADNVFGIPGDEDGGGTTGFVVFSMLGFFPVTPGIPVYSIGSPTFNEASIKLPSGNAFTVKAVNNSKANVFIQSATLNGKPLNKPWFTHSDLLKGGTLVLQMSSKPNKAWGAKAADAPPSAIAVDPLTYK</sequence>
<dbReference type="Gene3D" id="3.30.2080.10">
    <property type="entry name" value="GH92 mannosidase domain"/>
    <property type="match status" value="1"/>
</dbReference>
<dbReference type="Gene3D" id="2.70.98.10">
    <property type="match status" value="1"/>
</dbReference>
<evidence type="ECO:0000256" key="1">
    <source>
        <dbReference type="ARBA" id="ARBA00001913"/>
    </source>
</evidence>
<comment type="caution">
    <text evidence="7">The sequence shown here is derived from an EMBL/GenBank/DDBJ whole genome shotgun (WGS) entry which is preliminary data.</text>
</comment>
<dbReference type="GO" id="GO:0016798">
    <property type="term" value="F:hydrolase activity, acting on glycosyl bonds"/>
    <property type="evidence" value="ECO:0007669"/>
    <property type="project" value="UniProtKB-KW"/>
</dbReference>
<evidence type="ECO:0000256" key="3">
    <source>
        <dbReference type="ARBA" id="ARBA00022837"/>
    </source>
</evidence>
<gene>
    <name evidence="7" type="ORF">ACFSYC_13435</name>
</gene>
<dbReference type="EMBL" id="JBHUON010000016">
    <property type="protein sequence ID" value="MFD2865696.1"/>
    <property type="molecule type" value="Genomic_DNA"/>
</dbReference>
<keyword evidence="3" id="KW-0106">Calcium</keyword>
<evidence type="ECO:0000259" key="5">
    <source>
        <dbReference type="Pfam" id="PF07971"/>
    </source>
</evidence>
<dbReference type="Pfam" id="PF17678">
    <property type="entry name" value="Glyco_hydro_92N"/>
    <property type="match status" value="1"/>
</dbReference>
<dbReference type="Gene3D" id="1.20.1050.60">
    <property type="entry name" value="alpha-1,2-mannosidase"/>
    <property type="match status" value="1"/>
</dbReference>
<keyword evidence="8" id="KW-1185">Reference proteome</keyword>
<dbReference type="Proteomes" id="UP001597601">
    <property type="component" value="Unassembled WGS sequence"/>
</dbReference>
<accession>A0ABW5XSB8</accession>
<comment type="cofactor">
    <cofactor evidence="1">
        <name>Ca(2+)</name>
        <dbReference type="ChEBI" id="CHEBI:29108"/>
    </cofactor>
</comment>
<dbReference type="Pfam" id="PF07971">
    <property type="entry name" value="Glyco_hydro_92"/>
    <property type="match status" value="1"/>
</dbReference>
<evidence type="ECO:0000256" key="4">
    <source>
        <dbReference type="SAM" id="SignalP"/>
    </source>
</evidence>
<dbReference type="PANTHER" id="PTHR12143">
    <property type="entry name" value="PEPTIDE N-GLYCANASE PNGASE -RELATED"/>
    <property type="match status" value="1"/>
</dbReference>
<evidence type="ECO:0000256" key="2">
    <source>
        <dbReference type="ARBA" id="ARBA00011245"/>
    </source>
</evidence>
<keyword evidence="7" id="KW-0378">Hydrolase</keyword>
<name>A0ABW5XSB8_9SPHI</name>
<dbReference type="PANTHER" id="PTHR12143:SF43">
    <property type="entry name" value="PUTATIVE-RELATED"/>
    <property type="match status" value="1"/>
</dbReference>
<keyword evidence="4" id="KW-0732">Signal</keyword>
<reference evidence="8" key="1">
    <citation type="journal article" date="2019" name="Int. J. Syst. Evol. Microbiol.">
        <title>The Global Catalogue of Microorganisms (GCM) 10K type strain sequencing project: providing services to taxonomists for standard genome sequencing and annotation.</title>
        <authorList>
            <consortium name="The Broad Institute Genomics Platform"/>
            <consortium name="The Broad Institute Genome Sequencing Center for Infectious Disease"/>
            <person name="Wu L."/>
            <person name="Ma J."/>
        </authorList>
    </citation>
    <scope>NUCLEOTIDE SEQUENCE [LARGE SCALE GENOMIC DNA]</scope>
    <source>
        <strain evidence="8">KCTC 52232</strain>
    </source>
</reference>
<dbReference type="EC" id="3.2.1.-" evidence="7"/>
<dbReference type="PROSITE" id="PS51257">
    <property type="entry name" value="PROKAR_LIPOPROTEIN"/>
    <property type="match status" value="1"/>
</dbReference>
<dbReference type="InterPro" id="IPR005887">
    <property type="entry name" value="GH92_a_mannosidase_put"/>
</dbReference>
<dbReference type="Gene3D" id="1.20.1610.10">
    <property type="entry name" value="alpha-1,2-mannosidases domains"/>
    <property type="match status" value="1"/>
</dbReference>
<comment type="subunit">
    <text evidence="2">Monomer.</text>
</comment>
<feature type="domain" description="Glycosyl hydrolase family 92 N-terminal" evidence="6">
    <location>
        <begin position="37"/>
        <end position="208"/>
    </location>
</feature>
<feature type="signal peptide" evidence="4">
    <location>
        <begin position="1"/>
        <end position="23"/>
    </location>
</feature>
<evidence type="ECO:0000313" key="7">
    <source>
        <dbReference type="EMBL" id="MFD2865696.1"/>
    </source>
</evidence>
<dbReference type="InterPro" id="IPR012939">
    <property type="entry name" value="Glyco_hydro_92"/>
</dbReference>
<dbReference type="InterPro" id="IPR014718">
    <property type="entry name" value="GH-type_carb-bd"/>
</dbReference>
<feature type="domain" description="Glycosyl hydrolase family 92" evidence="5">
    <location>
        <begin position="232"/>
        <end position="722"/>
    </location>
</feature>
<evidence type="ECO:0000313" key="8">
    <source>
        <dbReference type="Proteomes" id="UP001597601"/>
    </source>
</evidence>
<dbReference type="SUPFAM" id="SSF48208">
    <property type="entry name" value="Six-hairpin glycosidases"/>
    <property type="match status" value="1"/>
</dbReference>
<keyword evidence="7" id="KW-0326">Glycosidase</keyword>
<evidence type="ECO:0000259" key="6">
    <source>
        <dbReference type="Pfam" id="PF17678"/>
    </source>
</evidence>
<feature type="chain" id="PRO_5045183381" evidence="4">
    <location>
        <begin position="24"/>
        <end position="749"/>
    </location>
</feature>
<dbReference type="InterPro" id="IPR008928">
    <property type="entry name" value="6-hairpin_glycosidase_sf"/>
</dbReference>